<feature type="transmembrane region" description="Helical" evidence="9">
    <location>
        <begin position="244"/>
        <end position="265"/>
    </location>
</feature>
<dbReference type="SUPFAM" id="SSF52540">
    <property type="entry name" value="P-loop containing nucleoside triphosphate hydrolases"/>
    <property type="match status" value="1"/>
</dbReference>
<keyword evidence="6 12" id="KW-0067">ATP-binding</keyword>
<protein>
    <submittedName>
        <fullName evidence="12 13">ABC transporter ATP-binding protein</fullName>
    </submittedName>
</protein>
<evidence type="ECO:0000259" key="10">
    <source>
        <dbReference type="PROSITE" id="PS50893"/>
    </source>
</evidence>
<evidence type="ECO:0000256" key="6">
    <source>
        <dbReference type="ARBA" id="ARBA00022840"/>
    </source>
</evidence>
<keyword evidence="2" id="KW-0813">Transport</keyword>
<comment type="subcellular location">
    <subcellularLocation>
        <location evidence="1">Cell membrane</location>
        <topology evidence="1">Multi-pass membrane protein</topology>
    </subcellularLocation>
</comment>
<dbReference type="Gene3D" id="1.20.1560.10">
    <property type="entry name" value="ABC transporter type 1, transmembrane domain"/>
    <property type="match status" value="1"/>
</dbReference>
<dbReference type="PROSITE" id="PS00211">
    <property type="entry name" value="ABC_TRANSPORTER_1"/>
    <property type="match status" value="1"/>
</dbReference>
<dbReference type="PROSITE" id="PS50929">
    <property type="entry name" value="ABC_TM1F"/>
    <property type="match status" value="1"/>
</dbReference>
<name>A0A2N5IUZ6_9BIFI</name>
<feature type="transmembrane region" description="Helical" evidence="9">
    <location>
        <begin position="285"/>
        <end position="303"/>
    </location>
</feature>
<keyword evidence="4 9" id="KW-0812">Transmembrane</keyword>
<evidence type="ECO:0000256" key="9">
    <source>
        <dbReference type="SAM" id="Phobius"/>
    </source>
</evidence>
<dbReference type="GO" id="GO:0005886">
    <property type="term" value="C:plasma membrane"/>
    <property type="evidence" value="ECO:0007669"/>
    <property type="project" value="UniProtKB-SubCell"/>
</dbReference>
<dbReference type="PANTHER" id="PTHR43394">
    <property type="entry name" value="ATP-DEPENDENT PERMEASE MDL1, MITOCHONDRIAL"/>
    <property type="match status" value="1"/>
</dbReference>
<evidence type="ECO:0000313" key="15">
    <source>
        <dbReference type="Proteomes" id="UP000663067"/>
    </source>
</evidence>
<evidence type="ECO:0000259" key="11">
    <source>
        <dbReference type="PROSITE" id="PS50929"/>
    </source>
</evidence>
<dbReference type="Pfam" id="PF00005">
    <property type="entry name" value="ABC_tran"/>
    <property type="match status" value="1"/>
</dbReference>
<dbReference type="InterPro" id="IPR036640">
    <property type="entry name" value="ABC1_TM_sf"/>
</dbReference>
<feature type="domain" description="ABC transporter" evidence="10">
    <location>
        <begin position="342"/>
        <end position="590"/>
    </location>
</feature>
<feature type="transmembrane region" description="Helical" evidence="9">
    <location>
        <begin position="12"/>
        <end position="29"/>
    </location>
</feature>
<dbReference type="InterPro" id="IPR027417">
    <property type="entry name" value="P-loop_NTPase"/>
</dbReference>
<dbReference type="RefSeq" id="WP_101625127.1">
    <property type="nucleotide sequence ID" value="NZ_CP071591.1"/>
</dbReference>
<evidence type="ECO:0000313" key="14">
    <source>
        <dbReference type="Proteomes" id="UP000234855"/>
    </source>
</evidence>
<evidence type="ECO:0000313" key="12">
    <source>
        <dbReference type="EMBL" id="PLS25756.1"/>
    </source>
</evidence>
<dbReference type="Proteomes" id="UP000234855">
    <property type="component" value="Unassembled WGS sequence"/>
</dbReference>
<dbReference type="AlphaFoldDB" id="A0A2N5IUZ6"/>
<evidence type="ECO:0000256" key="1">
    <source>
        <dbReference type="ARBA" id="ARBA00004651"/>
    </source>
</evidence>
<dbReference type="PANTHER" id="PTHR43394:SF1">
    <property type="entry name" value="ATP-BINDING CASSETTE SUB-FAMILY B MEMBER 10, MITOCHONDRIAL"/>
    <property type="match status" value="1"/>
</dbReference>
<keyword evidence="5" id="KW-0547">Nucleotide-binding</keyword>
<dbReference type="EMBL" id="CP071591">
    <property type="protein sequence ID" value="QSY58284.1"/>
    <property type="molecule type" value="Genomic_DNA"/>
</dbReference>
<dbReference type="FunFam" id="3.40.50.300:FF:000854">
    <property type="entry name" value="Multidrug ABC transporter ATP-binding protein"/>
    <property type="match status" value="1"/>
</dbReference>
<proteinExistence type="predicted"/>
<evidence type="ECO:0000313" key="13">
    <source>
        <dbReference type="EMBL" id="QSY58284.1"/>
    </source>
</evidence>
<organism evidence="12 14">
    <name type="scientific">Bifidobacterium imperatoris</name>
    <dbReference type="NCBI Taxonomy" id="2020965"/>
    <lineage>
        <taxon>Bacteria</taxon>
        <taxon>Bacillati</taxon>
        <taxon>Actinomycetota</taxon>
        <taxon>Actinomycetes</taxon>
        <taxon>Bifidobacteriales</taxon>
        <taxon>Bifidobacteriaceae</taxon>
        <taxon>Bifidobacterium</taxon>
    </lineage>
</organism>
<evidence type="ECO:0000256" key="2">
    <source>
        <dbReference type="ARBA" id="ARBA00022448"/>
    </source>
</evidence>
<evidence type="ECO:0000256" key="3">
    <source>
        <dbReference type="ARBA" id="ARBA00022475"/>
    </source>
</evidence>
<dbReference type="InterPro" id="IPR017871">
    <property type="entry name" value="ABC_transporter-like_CS"/>
</dbReference>
<dbReference type="CDD" id="cd18548">
    <property type="entry name" value="ABC_6TM_Tm287_like"/>
    <property type="match status" value="1"/>
</dbReference>
<evidence type="ECO:0000256" key="8">
    <source>
        <dbReference type="ARBA" id="ARBA00023136"/>
    </source>
</evidence>
<reference evidence="12 14" key="1">
    <citation type="submission" date="2017-07" db="EMBL/GenBank/DDBJ databases">
        <title>Bifidobacterium novel species.</title>
        <authorList>
            <person name="Lugli G.A."/>
            <person name="Milani C."/>
            <person name="Duranti S."/>
            <person name="Mangifesta M."/>
        </authorList>
    </citation>
    <scope>NUCLEOTIDE SEQUENCE [LARGE SCALE GENOMIC DNA]</scope>
    <source>
        <strain evidence="12 14">45</strain>
    </source>
</reference>
<dbReference type="Proteomes" id="UP000663067">
    <property type="component" value="Chromosome"/>
</dbReference>
<dbReference type="SUPFAM" id="SSF90123">
    <property type="entry name" value="ABC transporter transmembrane region"/>
    <property type="match status" value="1"/>
</dbReference>
<feature type="transmembrane region" description="Helical" evidence="9">
    <location>
        <begin position="159"/>
        <end position="179"/>
    </location>
</feature>
<keyword evidence="15" id="KW-1185">Reference proteome</keyword>
<dbReference type="GO" id="GO:0016887">
    <property type="term" value="F:ATP hydrolysis activity"/>
    <property type="evidence" value="ECO:0007669"/>
    <property type="project" value="InterPro"/>
</dbReference>
<accession>A0A2N5IUZ6</accession>
<keyword evidence="7 9" id="KW-1133">Transmembrane helix</keyword>
<feature type="transmembrane region" description="Helical" evidence="9">
    <location>
        <begin position="54"/>
        <end position="80"/>
    </location>
</feature>
<dbReference type="EMBL" id="NMWV01000003">
    <property type="protein sequence ID" value="PLS25756.1"/>
    <property type="molecule type" value="Genomic_DNA"/>
</dbReference>
<dbReference type="Pfam" id="PF00664">
    <property type="entry name" value="ABC_membrane"/>
    <property type="match status" value="1"/>
</dbReference>
<dbReference type="SMART" id="SM00382">
    <property type="entry name" value="AAA"/>
    <property type="match status" value="1"/>
</dbReference>
<reference evidence="13 15" key="2">
    <citation type="submission" date="2021-03" db="EMBL/GenBank/DDBJ databases">
        <title>Genome sequencing of Bifidobacterium imperatoris JCM 32708.</title>
        <authorList>
            <person name="Kim J."/>
        </authorList>
    </citation>
    <scope>NUCLEOTIDE SEQUENCE [LARGE SCALE GENOMIC DNA]</scope>
    <source>
        <strain evidence="13 15">JCM 32708</strain>
    </source>
</reference>
<dbReference type="PROSITE" id="PS50893">
    <property type="entry name" value="ABC_TRANSPORTER_2"/>
    <property type="match status" value="1"/>
</dbReference>
<evidence type="ECO:0000256" key="7">
    <source>
        <dbReference type="ARBA" id="ARBA00022989"/>
    </source>
</evidence>
<keyword evidence="8 9" id="KW-0472">Membrane</keyword>
<evidence type="ECO:0000256" key="4">
    <source>
        <dbReference type="ARBA" id="ARBA00022692"/>
    </source>
</evidence>
<dbReference type="InterPro" id="IPR011527">
    <property type="entry name" value="ABC1_TM_dom"/>
</dbReference>
<feature type="transmembrane region" description="Helical" evidence="9">
    <location>
        <begin position="127"/>
        <end position="147"/>
    </location>
</feature>
<dbReference type="GO" id="GO:0015421">
    <property type="term" value="F:ABC-type oligopeptide transporter activity"/>
    <property type="evidence" value="ECO:0007669"/>
    <property type="project" value="TreeGrafter"/>
</dbReference>
<evidence type="ECO:0000256" key="5">
    <source>
        <dbReference type="ARBA" id="ARBA00022741"/>
    </source>
</evidence>
<dbReference type="Gene3D" id="3.40.50.300">
    <property type="entry name" value="P-loop containing nucleotide triphosphate hydrolases"/>
    <property type="match status" value="1"/>
</dbReference>
<keyword evidence="3" id="KW-1003">Cell membrane</keyword>
<dbReference type="InterPro" id="IPR003439">
    <property type="entry name" value="ABC_transporter-like_ATP-bd"/>
</dbReference>
<dbReference type="InterPro" id="IPR003593">
    <property type="entry name" value="AAA+_ATPase"/>
</dbReference>
<dbReference type="InterPro" id="IPR039421">
    <property type="entry name" value="Type_1_exporter"/>
</dbReference>
<feature type="domain" description="ABC transmembrane type-1" evidence="11">
    <location>
        <begin position="17"/>
        <end position="305"/>
    </location>
</feature>
<gene>
    <name evidence="13" type="ORF">BLI708_02995</name>
    <name evidence="12" type="ORF">Tam1G_0171</name>
</gene>
<sequence length="599" mass="65618">MLRIMKYLSKAEIGQMLLALVTIVGQVFFDLKLPDYMADITTLVETPGSNMQDIWIAGGKMLLISLGSVACAIITGYIAARVGSSFTQRLRSLEFRQVESFGPAEMNHFSTASLITRSTNDITQIQMFITVGLQLIVKSPIMAVWAVAKIAGEGFEWTLATGIAVVILLVAIAVMMAMVMPKFKAMQTLTDNINLVARENLTGLKVVRAYNAEDYQESKFTKANKELTETQLFTNRTMAFMMPLMNTIMNGLMLAVYWIGAYLINAAELTDKLTLFSNMVVFSNYSVQVIMSFLLMSMVFVLWPRADVSAQRVLEVLDTEPMVENCTKAAADIAKTGQRGAVEFKNVSFTYPDSREAMLENINFSAKAGQTVAFIGSTGSGKSSLINLVPRFYDATQGQVLVDGVDVRDYDLKTLRDKIGYVPQQSVLFKGTVASNVSYGDKPGDSKAAERAGISAEQMSRIKAAADVAQASEFVNRMDGGFEASIAQGGSNVSGGQKQRLSIARAVYRHPEILIFDDSFSALDFKTDREVREALACEAKDSTKLIVAQRIGTIMNADLIVVLDDGKIVGQGTHKELMETCEVYQQIAESQLSKAELMA</sequence>
<dbReference type="GO" id="GO:0005524">
    <property type="term" value="F:ATP binding"/>
    <property type="evidence" value="ECO:0007669"/>
    <property type="project" value="UniProtKB-KW"/>
</dbReference>